<keyword evidence="8 11" id="KW-0539">Nucleus</keyword>
<comment type="caution">
    <text evidence="13">The sequence shown here is derived from an EMBL/GenBank/DDBJ whole genome shotgun (WGS) entry which is preliminary data.</text>
</comment>
<evidence type="ECO:0000313" key="14">
    <source>
        <dbReference type="Proteomes" id="UP001146351"/>
    </source>
</evidence>
<comment type="subunit">
    <text evidence="3 11">Associates with 90S and pre-40S pre-ribosomal particles.</text>
</comment>
<keyword evidence="7" id="KW-0175">Coiled coil</keyword>
<dbReference type="PANTHER" id="PTHR21738:SF0">
    <property type="entry name" value="RIBOSOMAL RNA PROCESSING PROTEIN 36 HOMOLOG"/>
    <property type="match status" value="1"/>
</dbReference>
<evidence type="ECO:0000256" key="11">
    <source>
        <dbReference type="RuleBase" id="RU368027"/>
    </source>
</evidence>
<evidence type="ECO:0000256" key="1">
    <source>
        <dbReference type="ARBA" id="ARBA00004604"/>
    </source>
</evidence>
<accession>A0A9W9LX08</accession>
<dbReference type="PANTHER" id="PTHR21738">
    <property type="entry name" value="RIBOSOMAL RNA PROCESSING PROTEIN 36 HOMOLOG"/>
    <property type="match status" value="1"/>
</dbReference>
<evidence type="ECO:0000256" key="4">
    <source>
        <dbReference type="ARBA" id="ARBA00016695"/>
    </source>
</evidence>
<keyword evidence="9 11" id="KW-0687">Ribonucleoprotein</keyword>
<proteinExistence type="inferred from homology"/>
<feature type="compositionally biased region" description="Acidic residues" evidence="12">
    <location>
        <begin position="16"/>
        <end position="65"/>
    </location>
</feature>
<dbReference type="InterPro" id="IPR009292">
    <property type="entry name" value="RRP36"/>
</dbReference>
<sequence>MGISDMLNRRVRARPDDDEVFSEESEAGQDVSQDEDEERQSDADSDLSEDVEQSQGSDQDDDVEDSDKQMSDDDDDDGNDDIKASLSNISFGALAKAQASMGSKKRKEKQSKNAEEAATASPLDDIRARIREAREQRREAASKAQGSIDSKEKKQEARASKHAPMVQSSKRAVSRKRTVVEPAAVAKARDPRFDAAVMGYSGAGKNPDAANKAYSFLDEYRASELKDLKAQLAKTKNEAQKEALKKQIRSATDQMRARNSRKREQQVIADHKKREKQAIREGKKSTPYYLKKSDLKKQVLEKKYGEMGSRERAKALERRRKKMASKERKDMPMERRGMDDAPPSRDGKRRRLA</sequence>
<comment type="function">
    <text evidence="10 11">Component of the 90S pre-ribosome involved in the maturation of rRNAs. Required for early cleavages of the pre-RNAs in the 40S ribosomal subunit maturation pathway.</text>
</comment>
<reference evidence="13" key="2">
    <citation type="journal article" date="2023" name="IMA Fungus">
        <title>Comparative genomic study of the Penicillium genus elucidates a diverse pangenome and 15 lateral gene transfer events.</title>
        <authorList>
            <person name="Petersen C."/>
            <person name="Sorensen T."/>
            <person name="Nielsen M.R."/>
            <person name="Sondergaard T.E."/>
            <person name="Sorensen J.L."/>
            <person name="Fitzpatrick D.A."/>
            <person name="Frisvad J.C."/>
            <person name="Nielsen K.L."/>
        </authorList>
    </citation>
    <scope>NUCLEOTIDE SEQUENCE</scope>
    <source>
        <strain evidence="13">IBT 21917</strain>
    </source>
</reference>
<evidence type="ECO:0000256" key="8">
    <source>
        <dbReference type="ARBA" id="ARBA00023242"/>
    </source>
</evidence>
<evidence type="ECO:0000256" key="6">
    <source>
        <dbReference type="ARBA" id="ARBA00022552"/>
    </source>
</evidence>
<dbReference type="EMBL" id="JAPQKO010000002">
    <property type="protein sequence ID" value="KAJ5180279.1"/>
    <property type="molecule type" value="Genomic_DNA"/>
</dbReference>
<feature type="region of interest" description="Disordered" evidence="12">
    <location>
        <begin position="249"/>
        <end position="353"/>
    </location>
</feature>
<dbReference type="Proteomes" id="UP001146351">
    <property type="component" value="Unassembled WGS sequence"/>
</dbReference>
<organism evidence="13 14">
    <name type="scientific">Penicillium capsulatum</name>
    <dbReference type="NCBI Taxonomy" id="69766"/>
    <lineage>
        <taxon>Eukaryota</taxon>
        <taxon>Fungi</taxon>
        <taxon>Dikarya</taxon>
        <taxon>Ascomycota</taxon>
        <taxon>Pezizomycotina</taxon>
        <taxon>Eurotiomycetes</taxon>
        <taxon>Eurotiomycetidae</taxon>
        <taxon>Eurotiales</taxon>
        <taxon>Aspergillaceae</taxon>
        <taxon>Penicillium</taxon>
    </lineage>
</organism>
<feature type="compositionally biased region" description="Basic and acidic residues" evidence="12">
    <location>
        <begin position="291"/>
        <end position="316"/>
    </location>
</feature>
<keyword evidence="5 11" id="KW-0690">Ribosome biogenesis</keyword>
<evidence type="ECO:0000256" key="2">
    <source>
        <dbReference type="ARBA" id="ARBA00009418"/>
    </source>
</evidence>
<evidence type="ECO:0000256" key="3">
    <source>
        <dbReference type="ARBA" id="ARBA00011167"/>
    </source>
</evidence>
<keyword evidence="14" id="KW-1185">Reference proteome</keyword>
<dbReference type="GO" id="GO:0030686">
    <property type="term" value="C:90S preribosome"/>
    <property type="evidence" value="ECO:0007669"/>
    <property type="project" value="TreeGrafter"/>
</dbReference>
<evidence type="ECO:0000256" key="12">
    <source>
        <dbReference type="SAM" id="MobiDB-lite"/>
    </source>
</evidence>
<feature type="compositionally biased region" description="Basic and acidic residues" evidence="12">
    <location>
        <begin position="262"/>
        <end position="284"/>
    </location>
</feature>
<dbReference type="Pfam" id="PF06102">
    <property type="entry name" value="RRP36"/>
    <property type="match status" value="1"/>
</dbReference>
<comment type="similarity">
    <text evidence="2 11">Belongs to the RRP36 family.</text>
</comment>
<dbReference type="AlphaFoldDB" id="A0A9W9LX08"/>
<feature type="compositionally biased region" description="Basic and acidic residues" evidence="12">
    <location>
        <begin position="324"/>
        <end position="346"/>
    </location>
</feature>
<feature type="region of interest" description="Disordered" evidence="12">
    <location>
        <begin position="1"/>
        <end position="183"/>
    </location>
</feature>
<keyword evidence="6 11" id="KW-0698">rRNA processing</keyword>
<name>A0A9W9LX08_9EURO</name>
<evidence type="ECO:0000256" key="10">
    <source>
        <dbReference type="ARBA" id="ARBA00025053"/>
    </source>
</evidence>
<dbReference type="OrthoDB" id="448446at2759"/>
<evidence type="ECO:0000256" key="7">
    <source>
        <dbReference type="ARBA" id="ARBA00023054"/>
    </source>
</evidence>
<reference evidence="13" key="1">
    <citation type="submission" date="2022-11" db="EMBL/GenBank/DDBJ databases">
        <authorList>
            <person name="Petersen C."/>
        </authorList>
    </citation>
    <scope>NUCLEOTIDE SEQUENCE</scope>
    <source>
        <strain evidence="13">IBT 21917</strain>
    </source>
</reference>
<evidence type="ECO:0000313" key="13">
    <source>
        <dbReference type="EMBL" id="KAJ5180279.1"/>
    </source>
</evidence>
<dbReference type="GO" id="GO:0000462">
    <property type="term" value="P:maturation of SSU-rRNA from tricistronic rRNA transcript (SSU-rRNA, 5.8S rRNA, LSU-rRNA)"/>
    <property type="evidence" value="ECO:0007669"/>
    <property type="project" value="TreeGrafter"/>
</dbReference>
<dbReference type="GO" id="GO:0005730">
    <property type="term" value="C:nucleolus"/>
    <property type="evidence" value="ECO:0007669"/>
    <property type="project" value="UniProtKB-SubCell"/>
</dbReference>
<feature type="compositionally biased region" description="Basic and acidic residues" evidence="12">
    <location>
        <begin position="149"/>
        <end position="159"/>
    </location>
</feature>
<evidence type="ECO:0000256" key="9">
    <source>
        <dbReference type="ARBA" id="ARBA00023274"/>
    </source>
</evidence>
<protein>
    <recommendedName>
        <fullName evidence="4 11">rRNA biogenesis protein RRP36</fullName>
    </recommendedName>
</protein>
<comment type="subcellular location">
    <subcellularLocation>
        <location evidence="1 11">Nucleus</location>
        <location evidence="1 11">Nucleolus</location>
    </subcellularLocation>
</comment>
<evidence type="ECO:0000256" key="5">
    <source>
        <dbReference type="ARBA" id="ARBA00022517"/>
    </source>
</evidence>
<feature type="compositionally biased region" description="Basic and acidic residues" evidence="12">
    <location>
        <begin position="124"/>
        <end position="141"/>
    </location>
</feature>
<gene>
    <name evidence="13" type="ORF">N7492_003489</name>
</gene>